<proteinExistence type="predicted"/>
<comment type="caution">
    <text evidence="1">The sequence shown here is derived from an EMBL/GenBank/DDBJ whole genome shotgun (WGS) entry which is preliminary data.</text>
</comment>
<gene>
    <name evidence="1" type="ORF">OWV82_002536</name>
</gene>
<protein>
    <submittedName>
        <fullName evidence="1">Uncharacterized protein</fullName>
    </submittedName>
</protein>
<accession>A0ACC1Z1G0</accession>
<name>A0ACC1Z1G0_MELAZ</name>
<sequence length="112" mass="12776">MSLHKMPAHSAPGMNSGSTSLKEVFLKVSGYNPTVKSSSPNSDTVRQVPLAAILSPRRTSCRTVFARIFMSNPPSLKTTNCLTSPDSSTMPVKRDRTVKFRIWIWFWEWEWW</sequence>
<reference evidence="1 2" key="1">
    <citation type="journal article" date="2023" name="Science">
        <title>Complex scaffold remodeling in plant triterpene biosynthesis.</title>
        <authorList>
            <person name="De La Pena R."/>
            <person name="Hodgson H."/>
            <person name="Liu J.C."/>
            <person name="Stephenson M.J."/>
            <person name="Martin A.C."/>
            <person name="Owen C."/>
            <person name="Harkess A."/>
            <person name="Leebens-Mack J."/>
            <person name="Jimenez L.E."/>
            <person name="Osbourn A."/>
            <person name="Sattely E.S."/>
        </authorList>
    </citation>
    <scope>NUCLEOTIDE SEQUENCE [LARGE SCALE GENOMIC DNA]</scope>
    <source>
        <strain evidence="2">cv. JPN11</strain>
        <tissue evidence="1">Leaf</tissue>
    </source>
</reference>
<dbReference type="EMBL" id="CM051394">
    <property type="protein sequence ID" value="KAJ4729816.1"/>
    <property type="molecule type" value="Genomic_DNA"/>
</dbReference>
<keyword evidence="2" id="KW-1185">Reference proteome</keyword>
<evidence type="ECO:0000313" key="1">
    <source>
        <dbReference type="EMBL" id="KAJ4729816.1"/>
    </source>
</evidence>
<evidence type="ECO:0000313" key="2">
    <source>
        <dbReference type="Proteomes" id="UP001164539"/>
    </source>
</evidence>
<organism evidence="1 2">
    <name type="scientific">Melia azedarach</name>
    <name type="common">Chinaberry tree</name>
    <dbReference type="NCBI Taxonomy" id="155640"/>
    <lineage>
        <taxon>Eukaryota</taxon>
        <taxon>Viridiplantae</taxon>
        <taxon>Streptophyta</taxon>
        <taxon>Embryophyta</taxon>
        <taxon>Tracheophyta</taxon>
        <taxon>Spermatophyta</taxon>
        <taxon>Magnoliopsida</taxon>
        <taxon>eudicotyledons</taxon>
        <taxon>Gunneridae</taxon>
        <taxon>Pentapetalae</taxon>
        <taxon>rosids</taxon>
        <taxon>malvids</taxon>
        <taxon>Sapindales</taxon>
        <taxon>Meliaceae</taxon>
        <taxon>Melia</taxon>
    </lineage>
</organism>
<dbReference type="Proteomes" id="UP001164539">
    <property type="component" value="Chromosome 1"/>
</dbReference>